<keyword evidence="6" id="KW-0862">Zinc</keyword>
<dbReference type="SUPFAM" id="SSF51556">
    <property type="entry name" value="Metallo-dependent hydrolases"/>
    <property type="match status" value="1"/>
</dbReference>
<dbReference type="GO" id="GO:0004000">
    <property type="term" value="F:adenosine deaminase activity"/>
    <property type="evidence" value="ECO:0007669"/>
    <property type="project" value="UniProtKB-ARBA"/>
</dbReference>
<evidence type="ECO:0000256" key="6">
    <source>
        <dbReference type="ARBA" id="ARBA00022833"/>
    </source>
</evidence>
<dbReference type="Pfam" id="PF00962">
    <property type="entry name" value="A_deaminase"/>
    <property type="match status" value="1"/>
</dbReference>
<dbReference type="InterPro" id="IPR006330">
    <property type="entry name" value="Ado/ade_deaminase"/>
</dbReference>
<dbReference type="GO" id="GO:0046872">
    <property type="term" value="F:metal ion binding"/>
    <property type="evidence" value="ECO:0007669"/>
    <property type="project" value="UniProtKB-KW"/>
</dbReference>
<evidence type="ECO:0000256" key="3">
    <source>
        <dbReference type="ARBA" id="ARBA00012784"/>
    </source>
</evidence>
<comment type="cofactor">
    <cofactor evidence="1">
        <name>Zn(2+)</name>
        <dbReference type="ChEBI" id="CHEBI:29105"/>
    </cofactor>
</comment>
<gene>
    <name evidence="8" type="ORF">IV49_GL000103</name>
</gene>
<reference evidence="8 9" key="1">
    <citation type="journal article" date="2015" name="Genome Announc.">
        <title>Expanding the biotechnology potential of lactobacilli through comparative genomics of 213 strains and associated genera.</title>
        <authorList>
            <person name="Sun Z."/>
            <person name="Harris H.M."/>
            <person name="McCann A."/>
            <person name="Guo C."/>
            <person name="Argimon S."/>
            <person name="Zhang W."/>
            <person name="Yang X."/>
            <person name="Jeffery I.B."/>
            <person name="Cooney J.C."/>
            <person name="Kagawa T.F."/>
            <person name="Liu W."/>
            <person name="Song Y."/>
            <person name="Salvetti E."/>
            <person name="Wrobel A."/>
            <person name="Rasinkangas P."/>
            <person name="Parkhill J."/>
            <person name="Rea M.C."/>
            <person name="O'Sullivan O."/>
            <person name="Ritari J."/>
            <person name="Douillard F.P."/>
            <person name="Paul Ross R."/>
            <person name="Yang R."/>
            <person name="Briner A.E."/>
            <person name="Felis G.E."/>
            <person name="de Vos W.M."/>
            <person name="Barrangou R."/>
            <person name="Klaenhammer T.R."/>
            <person name="Caufield P.W."/>
            <person name="Cui Y."/>
            <person name="Zhang H."/>
            <person name="O'Toole P.W."/>
        </authorList>
    </citation>
    <scope>NUCLEOTIDE SEQUENCE [LARGE SCALE GENOMIC DNA]</scope>
    <source>
        <strain evidence="8 9">DSM 20405</strain>
    </source>
</reference>
<keyword evidence="5" id="KW-0378">Hydrolase</keyword>
<feature type="domain" description="Adenosine deaminase" evidence="7">
    <location>
        <begin position="17"/>
        <end position="334"/>
    </location>
</feature>
<dbReference type="GO" id="GO:0006154">
    <property type="term" value="P:adenosine catabolic process"/>
    <property type="evidence" value="ECO:0007669"/>
    <property type="project" value="TreeGrafter"/>
</dbReference>
<evidence type="ECO:0000313" key="8">
    <source>
        <dbReference type="EMBL" id="KRN51486.1"/>
    </source>
</evidence>
<protein>
    <recommendedName>
        <fullName evidence="3">adenosine deaminase</fullName>
        <ecNumber evidence="3">3.5.4.4</ecNumber>
    </recommendedName>
</protein>
<keyword evidence="9" id="KW-1185">Reference proteome</keyword>
<dbReference type="GO" id="GO:0005829">
    <property type="term" value="C:cytosol"/>
    <property type="evidence" value="ECO:0007669"/>
    <property type="project" value="TreeGrafter"/>
</dbReference>
<organism evidence="8 9">
    <name type="scientific">Kandleria vitulina DSM 20405</name>
    <dbReference type="NCBI Taxonomy" id="1410657"/>
    <lineage>
        <taxon>Bacteria</taxon>
        <taxon>Bacillati</taxon>
        <taxon>Bacillota</taxon>
        <taxon>Erysipelotrichia</taxon>
        <taxon>Erysipelotrichales</taxon>
        <taxon>Coprobacillaceae</taxon>
        <taxon>Kandleria</taxon>
    </lineage>
</organism>
<accession>A0A0R2HGA1</accession>
<dbReference type="RefSeq" id="WP_236700931.1">
    <property type="nucleotide sequence ID" value="NZ_JQBL01000001.1"/>
</dbReference>
<evidence type="ECO:0000256" key="1">
    <source>
        <dbReference type="ARBA" id="ARBA00001947"/>
    </source>
</evidence>
<evidence type="ECO:0000256" key="5">
    <source>
        <dbReference type="ARBA" id="ARBA00022801"/>
    </source>
</evidence>
<evidence type="ECO:0000256" key="2">
    <source>
        <dbReference type="ARBA" id="ARBA00006676"/>
    </source>
</evidence>
<dbReference type="Proteomes" id="UP000051841">
    <property type="component" value="Unassembled WGS sequence"/>
</dbReference>
<dbReference type="EC" id="3.5.4.4" evidence="3"/>
<sequence>MFDRREVTGMKYGNCLIDLHLHLDGSLSPDIIRKISRLQNETCTLNDQELEERLMVSEDCKSLDEYLEKFEFPGYYLQTKETISAAVSLLLEELHEQGLIYAEIRFAPQKHKERGLTQEEVVLAAIEGMKNAPIPASLILCLMRGDDTSSENLETVRLAEKYLHKGVAAIDLAGAEALYKTHLYKTFFDYASSHEIPFTIHAGEADGVESISYALLFGAKRLGHGVRAYESEALMKSIKEQNVTLELCPTSNLNTQIFIDLKEYPLRTFLSFGIPVTINTDNMSVSHTTLQKEYDKLIDIFHLTDEEIKQLLLNSVHASFASPEVKALLENKIKGRID</sequence>
<dbReference type="InterPro" id="IPR032466">
    <property type="entry name" value="Metal_Hydrolase"/>
</dbReference>
<dbReference type="EMBL" id="JQBL01000001">
    <property type="protein sequence ID" value="KRN51486.1"/>
    <property type="molecule type" value="Genomic_DNA"/>
</dbReference>
<name>A0A0R2HGA1_9FIRM</name>
<comment type="caution">
    <text evidence="8">The sequence shown here is derived from an EMBL/GenBank/DDBJ whole genome shotgun (WGS) entry which is preliminary data.</text>
</comment>
<comment type="similarity">
    <text evidence="2">Belongs to the metallo-dependent hydrolases superfamily. Adenosine and AMP deaminases family.</text>
</comment>
<evidence type="ECO:0000259" key="7">
    <source>
        <dbReference type="Pfam" id="PF00962"/>
    </source>
</evidence>
<proteinExistence type="inferred from homology"/>
<dbReference type="NCBIfam" id="TIGR01430">
    <property type="entry name" value="aden_deam"/>
    <property type="match status" value="1"/>
</dbReference>
<dbReference type="AlphaFoldDB" id="A0A0R2HGA1"/>
<keyword evidence="4" id="KW-0479">Metal-binding</keyword>
<dbReference type="PANTHER" id="PTHR11409">
    <property type="entry name" value="ADENOSINE DEAMINASE"/>
    <property type="match status" value="1"/>
</dbReference>
<dbReference type="GO" id="GO:0046103">
    <property type="term" value="P:inosine biosynthetic process"/>
    <property type="evidence" value="ECO:0007669"/>
    <property type="project" value="TreeGrafter"/>
</dbReference>
<evidence type="ECO:0000313" key="9">
    <source>
        <dbReference type="Proteomes" id="UP000051841"/>
    </source>
</evidence>
<dbReference type="GO" id="GO:0043103">
    <property type="term" value="P:hypoxanthine salvage"/>
    <property type="evidence" value="ECO:0007669"/>
    <property type="project" value="TreeGrafter"/>
</dbReference>
<dbReference type="PATRIC" id="fig|1410657.5.peg.105"/>
<dbReference type="Gene3D" id="3.20.20.140">
    <property type="entry name" value="Metal-dependent hydrolases"/>
    <property type="match status" value="1"/>
</dbReference>
<dbReference type="PANTHER" id="PTHR11409:SF43">
    <property type="entry name" value="ADENOSINE DEAMINASE"/>
    <property type="match status" value="1"/>
</dbReference>
<evidence type="ECO:0000256" key="4">
    <source>
        <dbReference type="ARBA" id="ARBA00022723"/>
    </source>
</evidence>
<dbReference type="InterPro" id="IPR001365">
    <property type="entry name" value="A_deaminase_dom"/>
</dbReference>